<evidence type="ECO:0000313" key="2">
    <source>
        <dbReference type="EMBL" id="MQL82640.1"/>
    </source>
</evidence>
<keyword evidence="3" id="KW-1185">Reference proteome</keyword>
<evidence type="ECO:0008006" key="4">
    <source>
        <dbReference type="Google" id="ProtNLM"/>
    </source>
</evidence>
<proteinExistence type="predicted"/>
<dbReference type="Proteomes" id="UP000652761">
    <property type="component" value="Unassembled WGS sequence"/>
</dbReference>
<dbReference type="OrthoDB" id="2015351at2759"/>
<feature type="compositionally biased region" description="Pro residues" evidence="1">
    <location>
        <begin position="79"/>
        <end position="93"/>
    </location>
</feature>
<reference evidence="2" key="1">
    <citation type="submission" date="2017-07" db="EMBL/GenBank/DDBJ databases">
        <title>Taro Niue Genome Assembly and Annotation.</title>
        <authorList>
            <person name="Atibalentja N."/>
            <person name="Keating K."/>
            <person name="Fields C.J."/>
        </authorList>
    </citation>
    <scope>NUCLEOTIDE SEQUENCE</scope>
    <source>
        <strain evidence="2">Niue_2</strain>
        <tissue evidence="2">Leaf</tissue>
    </source>
</reference>
<evidence type="ECO:0000256" key="1">
    <source>
        <dbReference type="SAM" id="MobiDB-lite"/>
    </source>
</evidence>
<organism evidence="2 3">
    <name type="scientific">Colocasia esculenta</name>
    <name type="common">Wild taro</name>
    <name type="synonym">Arum esculentum</name>
    <dbReference type="NCBI Taxonomy" id="4460"/>
    <lineage>
        <taxon>Eukaryota</taxon>
        <taxon>Viridiplantae</taxon>
        <taxon>Streptophyta</taxon>
        <taxon>Embryophyta</taxon>
        <taxon>Tracheophyta</taxon>
        <taxon>Spermatophyta</taxon>
        <taxon>Magnoliopsida</taxon>
        <taxon>Liliopsida</taxon>
        <taxon>Araceae</taxon>
        <taxon>Aroideae</taxon>
        <taxon>Colocasieae</taxon>
        <taxon>Colocasia</taxon>
    </lineage>
</organism>
<comment type="caution">
    <text evidence="2">The sequence shown here is derived from an EMBL/GenBank/DDBJ whole genome shotgun (WGS) entry which is preliminary data.</text>
</comment>
<protein>
    <recommendedName>
        <fullName evidence="4">Chlororespiratory reduction31</fullName>
    </recommendedName>
</protein>
<dbReference type="AlphaFoldDB" id="A0A843ULF6"/>
<dbReference type="SMR" id="A0A843ULF6"/>
<dbReference type="PANTHER" id="PTHR35494:SF1">
    <property type="entry name" value="NAD(P)H-QUINONE OXIDOREDUCTASE SUBUNIT S, CHLOROPLASTIC"/>
    <property type="match status" value="1"/>
</dbReference>
<dbReference type="Pfam" id="PF11623">
    <property type="entry name" value="NdhS"/>
    <property type="match status" value="1"/>
</dbReference>
<dbReference type="GO" id="GO:0009767">
    <property type="term" value="P:photosynthetic electron transport chain"/>
    <property type="evidence" value="ECO:0007669"/>
    <property type="project" value="InterPro"/>
</dbReference>
<evidence type="ECO:0000313" key="3">
    <source>
        <dbReference type="Proteomes" id="UP000652761"/>
    </source>
</evidence>
<feature type="region of interest" description="Disordered" evidence="1">
    <location>
        <begin position="75"/>
        <end position="102"/>
    </location>
</feature>
<sequence length="238" mass="24908">MASSFLLPGAHAPIAAKPSSCGFSLQTHLARHPFPAFSSRPFPTATPTRASAKPQLSEMMGGRGLCNGEGGLQKFLKDPPLPAEEAPSPPSPIPAAGTSPGIAGNAFEKELLGLTGGFPGGEKGLRKFIQENPPPPKRKAGGAGDPGLALAPGAKPKPPELPLLMPGMIVIVKNPSNPYHMYCGIVQRVTDGKAGVLFEGGNWDKLLTFRLDELERREKGPPMVNPKSAVLEALVEES</sequence>
<dbReference type="InterPro" id="IPR021659">
    <property type="entry name" value="NdhS"/>
</dbReference>
<feature type="region of interest" description="Disordered" evidence="1">
    <location>
        <begin position="122"/>
        <end position="154"/>
    </location>
</feature>
<feature type="region of interest" description="Disordered" evidence="1">
    <location>
        <begin position="36"/>
        <end position="55"/>
    </location>
</feature>
<gene>
    <name evidence="2" type="ORF">Taro_015089</name>
</gene>
<dbReference type="EMBL" id="NMUH01000644">
    <property type="protein sequence ID" value="MQL82640.1"/>
    <property type="molecule type" value="Genomic_DNA"/>
</dbReference>
<accession>A0A843ULF6</accession>
<dbReference type="PANTHER" id="PTHR35494">
    <property type="entry name" value="NAD(P)H-QUINONE OXIDOREDUCTASE SUBUNIT S, CHLOROPLASTIC"/>
    <property type="match status" value="1"/>
</dbReference>
<dbReference type="Gene3D" id="2.30.30.140">
    <property type="match status" value="1"/>
</dbReference>
<name>A0A843ULF6_COLES</name>